<sequence>MDWGELLNPFTYLGNAASHAIADGWTVAMVGLWNAGLWVFRFLLTIVDWLLMPDLRTAGPIGEIYHVAFWIAGALVVLLFMVGLGSAIVRRDGQALGRTLIGAAQYGAVCALWGVYSVGVLAAAGGITTALMRSLLHVDAFAAWQPWANFSVADISDGTVATVLGLMGLVLMFGAIGHGLVMLARAVSLIVLAATAPVAAAGLVWDGGRGWFWKAFRWFHAAAFTPVLLVLVLGIAVKPTSNVAIGGSDSLQSALGTAIPGILLILVGAFLPLALFKLLAFVDPGTSSGAAMRAGLSAQGGVGGLLGGRGDSGTSDAASTPDGTGRSSGEASGEASTNDRFSQAAGGFGGALGGYGQAAFGAWGMAQGVAGRAAAVGADLTNQMGVGHNTYVPDFSGSRSGRGRARGDDDVPDVNGAGPGGEPEVPMPMPASPASLAAKATPASAAGEAVGGSSAAETAAAAAV</sequence>
<feature type="transmembrane region" description="Helical" evidence="2">
    <location>
        <begin position="186"/>
        <end position="206"/>
    </location>
</feature>
<evidence type="ECO:0008006" key="5">
    <source>
        <dbReference type="Google" id="ProtNLM"/>
    </source>
</evidence>
<accession>A0A919U0V4</accession>
<proteinExistence type="predicted"/>
<dbReference type="EMBL" id="BONK01000018">
    <property type="protein sequence ID" value="GIG23315.1"/>
    <property type="molecule type" value="Genomic_DNA"/>
</dbReference>
<feature type="compositionally biased region" description="Low complexity" evidence="1">
    <location>
        <begin position="432"/>
        <end position="464"/>
    </location>
</feature>
<feature type="transmembrane region" description="Helical" evidence="2">
    <location>
        <begin position="218"/>
        <end position="237"/>
    </location>
</feature>
<reference evidence="3" key="1">
    <citation type="submission" date="2021-01" db="EMBL/GenBank/DDBJ databases">
        <title>Whole genome shotgun sequence of Cellulomonas chitinilytica NBRC 110799.</title>
        <authorList>
            <person name="Komaki H."/>
            <person name="Tamura T."/>
        </authorList>
    </citation>
    <scope>NUCLEOTIDE SEQUENCE</scope>
    <source>
        <strain evidence="3">NBRC 110799</strain>
    </source>
</reference>
<feature type="transmembrane region" description="Helical" evidence="2">
    <location>
        <begin position="64"/>
        <end position="84"/>
    </location>
</feature>
<feature type="region of interest" description="Disordered" evidence="1">
    <location>
        <begin position="391"/>
        <end position="464"/>
    </location>
</feature>
<keyword evidence="4" id="KW-1185">Reference proteome</keyword>
<organism evidence="3 4">
    <name type="scientific">Cellulomonas chitinilytica</name>
    <dbReference type="NCBI Taxonomy" id="398759"/>
    <lineage>
        <taxon>Bacteria</taxon>
        <taxon>Bacillati</taxon>
        <taxon>Actinomycetota</taxon>
        <taxon>Actinomycetes</taxon>
        <taxon>Micrococcales</taxon>
        <taxon>Cellulomonadaceae</taxon>
        <taxon>Cellulomonas</taxon>
    </lineage>
</organism>
<keyword evidence="2" id="KW-1133">Transmembrane helix</keyword>
<evidence type="ECO:0000313" key="4">
    <source>
        <dbReference type="Proteomes" id="UP000632740"/>
    </source>
</evidence>
<evidence type="ECO:0000256" key="1">
    <source>
        <dbReference type="SAM" id="MobiDB-lite"/>
    </source>
</evidence>
<evidence type="ECO:0000313" key="3">
    <source>
        <dbReference type="EMBL" id="GIG23315.1"/>
    </source>
</evidence>
<feature type="compositionally biased region" description="Low complexity" evidence="1">
    <location>
        <begin position="323"/>
        <end position="336"/>
    </location>
</feature>
<feature type="transmembrane region" description="Helical" evidence="2">
    <location>
        <begin position="160"/>
        <end position="180"/>
    </location>
</feature>
<dbReference type="RefSeq" id="WP_203758326.1">
    <property type="nucleotide sequence ID" value="NZ_BONK01000018.1"/>
</dbReference>
<keyword evidence="2" id="KW-0472">Membrane</keyword>
<feature type="transmembrane region" description="Helical" evidence="2">
    <location>
        <begin position="32"/>
        <end position="52"/>
    </location>
</feature>
<evidence type="ECO:0000256" key="2">
    <source>
        <dbReference type="SAM" id="Phobius"/>
    </source>
</evidence>
<protein>
    <recommendedName>
        <fullName evidence="5">Type IV secretion system protein</fullName>
    </recommendedName>
</protein>
<feature type="transmembrane region" description="Helical" evidence="2">
    <location>
        <begin position="257"/>
        <end position="282"/>
    </location>
</feature>
<feature type="region of interest" description="Disordered" evidence="1">
    <location>
        <begin position="309"/>
        <end position="340"/>
    </location>
</feature>
<name>A0A919U0V4_9CELL</name>
<comment type="caution">
    <text evidence="3">The sequence shown here is derived from an EMBL/GenBank/DDBJ whole genome shotgun (WGS) entry which is preliminary data.</text>
</comment>
<gene>
    <name evidence="3" type="ORF">Cch01nite_40390</name>
</gene>
<keyword evidence="2" id="KW-0812">Transmembrane</keyword>
<dbReference type="AlphaFoldDB" id="A0A919U0V4"/>
<feature type="transmembrane region" description="Helical" evidence="2">
    <location>
        <begin position="104"/>
        <end position="127"/>
    </location>
</feature>
<dbReference type="Proteomes" id="UP000632740">
    <property type="component" value="Unassembled WGS sequence"/>
</dbReference>